<dbReference type="InterPro" id="IPR044004">
    <property type="entry name" value="TSP1_spondin_dom"/>
</dbReference>
<dbReference type="GO" id="GO:0007155">
    <property type="term" value="P:cell adhesion"/>
    <property type="evidence" value="ECO:0007669"/>
    <property type="project" value="UniProtKB-KW"/>
</dbReference>
<evidence type="ECO:0000256" key="8">
    <source>
        <dbReference type="ARBA" id="ARBA00023180"/>
    </source>
</evidence>
<dbReference type="Pfam" id="PF19028">
    <property type="entry name" value="TSP1_spondin"/>
    <property type="match status" value="1"/>
</dbReference>
<keyword evidence="5 10" id="KW-0732">Signal</keyword>
<protein>
    <recommendedName>
        <fullName evidence="11">Spondin domain-containing protein</fullName>
    </recommendedName>
</protein>
<feature type="compositionally biased region" description="Polar residues" evidence="9">
    <location>
        <begin position="39"/>
        <end position="57"/>
    </location>
</feature>
<accession>A0AAV2Q9S7</accession>
<keyword evidence="6" id="KW-0130">Cell adhesion</keyword>
<dbReference type="Pfam" id="PF06468">
    <property type="entry name" value="Spond_N"/>
    <property type="match status" value="1"/>
</dbReference>
<evidence type="ECO:0000256" key="10">
    <source>
        <dbReference type="SAM" id="SignalP"/>
    </source>
</evidence>
<keyword evidence="7" id="KW-1015">Disulfide bond</keyword>
<dbReference type="FunFam" id="2.20.100.10:FF:000019">
    <property type="entry name" value="Thrombospondin type 1 domain containing 7A"/>
    <property type="match status" value="1"/>
</dbReference>
<dbReference type="PROSITE" id="PS50092">
    <property type="entry name" value="TSP1"/>
    <property type="match status" value="1"/>
</dbReference>
<comment type="caution">
    <text evidence="12">The sequence shown here is derived from an EMBL/GenBank/DDBJ whole genome shotgun (WGS) entry which is preliminary data.</text>
</comment>
<keyword evidence="8" id="KW-0325">Glycoprotein</keyword>
<feature type="region of interest" description="Disordered" evidence="9">
    <location>
        <begin position="374"/>
        <end position="439"/>
    </location>
</feature>
<dbReference type="PANTHER" id="PTHR11311:SF15">
    <property type="entry name" value="SPONDIN-2"/>
    <property type="match status" value="1"/>
</dbReference>
<dbReference type="GO" id="GO:0031012">
    <property type="term" value="C:extracellular matrix"/>
    <property type="evidence" value="ECO:0007669"/>
    <property type="project" value="TreeGrafter"/>
</dbReference>
<dbReference type="EMBL" id="CAXKWB010004131">
    <property type="protein sequence ID" value="CAL4072208.1"/>
    <property type="molecule type" value="Genomic_DNA"/>
</dbReference>
<evidence type="ECO:0000256" key="5">
    <source>
        <dbReference type="ARBA" id="ARBA00022729"/>
    </source>
</evidence>
<feature type="compositionally biased region" description="Basic residues" evidence="9">
    <location>
        <begin position="522"/>
        <end position="535"/>
    </location>
</feature>
<reference evidence="12 13" key="1">
    <citation type="submission" date="2024-05" db="EMBL/GenBank/DDBJ databases">
        <authorList>
            <person name="Wallberg A."/>
        </authorList>
    </citation>
    <scope>NUCLEOTIDE SEQUENCE [LARGE SCALE GENOMIC DNA]</scope>
</reference>
<evidence type="ECO:0000259" key="11">
    <source>
        <dbReference type="PROSITE" id="PS51020"/>
    </source>
</evidence>
<sequence length="614" mass="69021">MGFPRPLDWWVLLCLVVVVAAKDSNDITTGEKGAAQGDQVLSTTPKNTSASANSPTPNRRKFPSQRIWPPVKRGLRRKNGRARPVAALPLGADTAATGPRRQCPGSELALYRLTLETHWTPRDFPKHYPEWRPPAQWSKLIGQSHDSSWVLFRAGKEATPAIKSFAEVAKSDLIDYNAQGSNGVLDAFNGPPITVGAGTTEVHFFADGNHSLLSCSSKMVPSPDWFIGVDSFQLCEGGHWIDNVKIQVDPLDAGTDNGLTFTSPNWPTSPAEKIYRITANYPDHPAHSLHYPTLRTLPRIATFSISKIREYKETRTHQQVDKSTYNVINFEDKLYQHLKKQKPIKNEVSTILREENNSIYKDNIQANRFSYLSNVLPTDDPRPPPTTPSPSTTSSTTTTTKTTTTSSPPISLDDTPVTTDEPSTTTKVSKDRRTEPNYALHHERRVTVAPTSVPRWYKGITEPGVAYEVHSSTAPSQSPYDDPQTRISNQISSTNVRTHSIHNRIPTGDAMAVLDDILKKTRKDQRRKMKKHRREEKRNRRLELKKIRPPRDCRVSEWSEWSSCSKTCGIGERKRTRTILKHARRGGKSCPVLDETTWCGSARACPRNYFNWSK</sequence>
<dbReference type="PROSITE" id="PS51020">
    <property type="entry name" value="SPONDIN"/>
    <property type="match status" value="1"/>
</dbReference>
<dbReference type="Proteomes" id="UP001497623">
    <property type="component" value="Unassembled WGS sequence"/>
</dbReference>
<evidence type="ECO:0000313" key="13">
    <source>
        <dbReference type="Proteomes" id="UP001497623"/>
    </source>
</evidence>
<dbReference type="NCBIfam" id="NF038123">
    <property type="entry name" value="NF038123_dom"/>
    <property type="match status" value="1"/>
</dbReference>
<dbReference type="InterPro" id="IPR051418">
    <property type="entry name" value="Spondin/Thrombospondin_T1"/>
</dbReference>
<evidence type="ECO:0000313" key="12">
    <source>
        <dbReference type="EMBL" id="CAL4072208.1"/>
    </source>
</evidence>
<evidence type="ECO:0000256" key="3">
    <source>
        <dbReference type="ARBA" id="ARBA00022530"/>
    </source>
</evidence>
<keyword evidence="13" id="KW-1185">Reference proteome</keyword>
<feature type="compositionally biased region" description="Low complexity" evidence="9">
    <location>
        <begin position="389"/>
        <end position="427"/>
    </location>
</feature>
<evidence type="ECO:0000256" key="4">
    <source>
        <dbReference type="ARBA" id="ARBA00022723"/>
    </source>
</evidence>
<dbReference type="InterPro" id="IPR036383">
    <property type="entry name" value="TSP1_rpt_sf"/>
</dbReference>
<dbReference type="InterPro" id="IPR000884">
    <property type="entry name" value="TSP1_rpt"/>
</dbReference>
<dbReference type="InterPro" id="IPR038678">
    <property type="entry name" value="Spondin_N_sf"/>
</dbReference>
<dbReference type="Gene3D" id="2.60.40.2130">
    <property type="entry name" value="F-spondin domain"/>
    <property type="match status" value="1"/>
</dbReference>
<organism evidence="12 13">
    <name type="scientific">Meganyctiphanes norvegica</name>
    <name type="common">Northern krill</name>
    <name type="synonym">Thysanopoda norvegica</name>
    <dbReference type="NCBI Taxonomy" id="48144"/>
    <lineage>
        <taxon>Eukaryota</taxon>
        <taxon>Metazoa</taxon>
        <taxon>Ecdysozoa</taxon>
        <taxon>Arthropoda</taxon>
        <taxon>Crustacea</taxon>
        <taxon>Multicrustacea</taxon>
        <taxon>Malacostraca</taxon>
        <taxon>Eumalacostraca</taxon>
        <taxon>Eucarida</taxon>
        <taxon>Euphausiacea</taxon>
        <taxon>Euphausiidae</taxon>
        <taxon>Meganyctiphanes</taxon>
    </lineage>
</organism>
<dbReference type="PANTHER" id="PTHR11311">
    <property type="entry name" value="SPONDIN"/>
    <property type="match status" value="1"/>
</dbReference>
<evidence type="ECO:0000256" key="7">
    <source>
        <dbReference type="ARBA" id="ARBA00023157"/>
    </source>
</evidence>
<evidence type="ECO:0000256" key="2">
    <source>
        <dbReference type="ARBA" id="ARBA00022525"/>
    </source>
</evidence>
<evidence type="ECO:0000256" key="1">
    <source>
        <dbReference type="ARBA" id="ARBA00004498"/>
    </source>
</evidence>
<dbReference type="InterPro" id="IPR009465">
    <property type="entry name" value="Spondin_N"/>
</dbReference>
<dbReference type="SMART" id="SM00209">
    <property type="entry name" value="TSP1"/>
    <property type="match status" value="1"/>
</dbReference>
<comment type="subcellular location">
    <subcellularLocation>
        <location evidence="1">Secreted</location>
        <location evidence="1">Extracellular space</location>
        <location evidence="1">Extracellular matrix</location>
    </subcellularLocation>
</comment>
<proteinExistence type="predicted"/>
<name>A0AAV2Q9S7_MEGNR</name>
<dbReference type="GO" id="GO:0046872">
    <property type="term" value="F:metal ion binding"/>
    <property type="evidence" value="ECO:0007669"/>
    <property type="project" value="UniProtKB-KW"/>
</dbReference>
<dbReference type="Gene3D" id="2.20.100.10">
    <property type="entry name" value="Thrombospondin type-1 (TSP1) repeat"/>
    <property type="match status" value="1"/>
</dbReference>
<feature type="signal peptide" evidence="10">
    <location>
        <begin position="1"/>
        <end position="21"/>
    </location>
</feature>
<gene>
    <name evidence="12" type="ORF">MNOR_LOCUS8775</name>
</gene>
<keyword evidence="4" id="KW-0479">Metal-binding</keyword>
<keyword evidence="3" id="KW-0272">Extracellular matrix</keyword>
<feature type="chain" id="PRO_5043696544" description="Spondin domain-containing protein" evidence="10">
    <location>
        <begin position="22"/>
        <end position="614"/>
    </location>
</feature>
<evidence type="ECO:0000256" key="6">
    <source>
        <dbReference type="ARBA" id="ARBA00022889"/>
    </source>
</evidence>
<evidence type="ECO:0000256" key="9">
    <source>
        <dbReference type="SAM" id="MobiDB-lite"/>
    </source>
</evidence>
<feature type="domain" description="Spondin" evidence="11">
    <location>
        <begin position="99"/>
        <end position="285"/>
    </location>
</feature>
<feature type="region of interest" description="Disordered" evidence="9">
    <location>
        <begin position="28"/>
        <end position="83"/>
    </location>
</feature>
<dbReference type="AlphaFoldDB" id="A0AAV2Q9S7"/>
<dbReference type="SUPFAM" id="SSF82895">
    <property type="entry name" value="TSP-1 type 1 repeat"/>
    <property type="match status" value="1"/>
</dbReference>
<feature type="region of interest" description="Disordered" evidence="9">
    <location>
        <begin position="522"/>
        <end position="542"/>
    </location>
</feature>
<keyword evidence="2" id="KW-0964">Secreted</keyword>